<keyword evidence="15 20" id="KW-1015">Disulfide bond</keyword>
<keyword evidence="6 18" id="KW-0245">EGF-like domain</keyword>
<feature type="disulfide bond" evidence="20">
    <location>
        <begin position="914"/>
        <end position="975"/>
    </location>
</feature>
<dbReference type="PROSITE" id="PS01186">
    <property type="entry name" value="EGF_2"/>
    <property type="match status" value="4"/>
</dbReference>
<feature type="disulfide bond" evidence="20">
    <location>
        <begin position="353"/>
        <end position="414"/>
    </location>
</feature>
<feature type="domain" description="SRCR" evidence="26">
    <location>
        <begin position="315"/>
        <end position="415"/>
    </location>
</feature>
<evidence type="ECO:0000256" key="3">
    <source>
        <dbReference type="ARBA" id="ARBA00004651"/>
    </source>
</evidence>
<dbReference type="FunFam" id="3.10.250.10:FF:000009">
    <property type="entry name" value="WC1"/>
    <property type="match status" value="1"/>
</dbReference>
<dbReference type="Gene3D" id="2.60.220.50">
    <property type="match status" value="1"/>
</dbReference>
<dbReference type="Pfam" id="PF22257">
    <property type="entry name" value="GPR128_N"/>
    <property type="match status" value="1"/>
</dbReference>
<keyword evidence="7" id="KW-0645">Protease</keyword>
<dbReference type="Pfam" id="PF00002">
    <property type="entry name" value="7tm_2"/>
    <property type="match status" value="1"/>
</dbReference>
<dbReference type="PROSITE" id="PS00010">
    <property type="entry name" value="ASX_HYDROXYL"/>
    <property type="match status" value="4"/>
</dbReference>
<dbReference type="SUPFAM" id="SSF56487">
    <property type="entry name" value="SRCR-like"/>
    <property type="match status" value="7"/>
</dbReference>
<dbReference type="SUPFAM" id="SSF81321">
    <property type="entry name" value="Family A G protein-coupled receptor-like"/>
    <property type="match status" value="1"/>
</dbReference>
<dbReference type="CDD" id="cd00054">
    <property type="entry name" value="EGF_CA"/>
    <property type="match status" value="4"/>
</dbReference>
<evidence type="ECO:0000256" key="12">
    <source>
        <dbReference type="ARBA" id="ARBA00022825"/>
    </source>
</evidence>
<feature type="domain" description="SRCR" evidence="26">
    <location>
        <begin position="646"/>
        <end position="757"/>
    </location>
</feature>
<dbReference type="InterPro" id="IPR000832">
    <property type="entry name" value="GPCR_2_secretin-like"/>
</dbReference>
<feature type="domain" description="G-protein coupled receptors family 2 profile 2" evidence="25">
    <location>
        <begin position="1748"/>
        <end position="1985"/>
    </location>
</feature>
<dbReference type="Gene3D" id="2.10.25.10">
    <property type="entry name" value="Laminin"/>
    <property type="match status" value="4"/>
</dbReference>
<feature type="domain" description="SRCR" evidence="26">
    <location>
        <begin position="533"/>
        <end position="633"/>
    </location>
</feature>
<dbReference type="GO" id="GO:0008236">
    <property type="term" value="F:serine-type peptidase activity"/>
    <property type="evidence" value="ECO:0007669"/>
    <property type="project" value="UniProtKB-KW"/>
</dbReference>
<evidence type="ECO:0000256" key="2">
    <source>
        <dbReference type="ARBA" id="ARBA00004239"/>
    </source>
</evidence>
<dbReference type="PROSITE" id="PS50261">
    <property type="entry name" value="G_PROTEIN_RECEP_F2_4"/>
    <property type="match status" value="1"/>
</dbReference>
<dbReference type="FunFam" id="2.10.25.10:FF:000784">
    <property type="entry name" value="Uncharacterized protein"/>
    <property type="match status" value="1"/>
</dbReference>
<dbReference type="Gene3D" id="1.20.1070.10">
    <property type="entry name" value="Rhodopsin 7-helix transmembrane proteins"/>
    <property type="match status" value="1"/>
</dbReference>
<keyword evidence="12" id="KW-0720">Serine protease</keyword>
<feature type="transmembrane region" description="Helical" evidence="21">
    <location>
        <begin position="1851"/>
        <end position="1875"/>
    </location>
</feature>
<dbReference type="GO" id="GO:0007166">
    <property type="term" value="P:cell surface receptor signaling pathway"/>
    <property type="evidence" value="ECO:0007669"/>
    <property type="project" value="InterPro"/>
</dbReference>
<dbReference type="SUPFAM" id="SSF57196">
    <property type="entry name" value="EGF/Laminin"/>
    <property type="match status" value="4"/>
</dbReference>
<evidence type="ECO:0000259" key="24">
    <source>
        <dbReference type="PROSITE" id="PS50221"/>
    </source>
</evidence>
<feature type="chain" id="PRO_5034249069" evidence="22">
    <location>
        <begin position="33"/>
        <end position="2041"/>
    </location>
</feature>
<evidence type="ECO:0000256" key="5">
    <source>
        <dbReference type="ARBA" id="ARBA00022525"/>
    </source>
</evidence>
<keyword evidence="8 21" id="KW-0812">Transmembrane</keyword>
<feature type="transmembrane region" description="Helical" evidence="21">
    <location>
        <begin position="1784"/>
        <end position="1803"/>
    </location>
</feature>
<feature type="domain" description="SRCR" evidence="26">
    <location>
        <begin position="424"/>
        <end position="524"/>
    </location>
</feature>
<feature type="disulfide bond" evidence="20">
    <location>
        <begin position="715"/>
        <end position="725"/>
    </location>
</feature>
<keyword evidence="5" id="KW-0964">Secreted</keyword>
<dbReference type="SUPFAM" id="SSF57424">
    <property type="entry name" value="LDL receptor-like module"/>
    <property type="match status" value="1"/>
</dbReference>
<evidence type="ECO:0000256" key="13">
    <source>
        <dbReference type="ARBA" id="ARBA00022989"/>
    </source>
</evidence>
<dbReference type="CDD" id="cd00112">
    <property type="entry name" value="LDLa"/>
    <property type="match status" value="1"/>
</dbReference>
<dbReference type="InterPro" id="IPR017981">
    <property type="entry name" value="GPCR_2-like_7TM"/>
</dbReference>
<dbReference type="FunFam" id="3.10.250.10:FF:000006">
    <property type="entry name" value="neurotrypsin isoform X2"/>
    <property type="match status" value="3"/>
</dbReference>
<feature type="domain" description="GAIN-B" evidence="24">
    <location>
        <begin position="1563"/>
        <end position="1742"/>
    </location>
</feature>
<feature type="disulfide bond" evidence="18">
    <location>
        <begin position="301"/>
        <end position="310"/>
    </location>
</feature>
<keyword evidence="4" id="KW-1003">Cell membrane</keyword>
<dbReference type="InterPro" id="IPR023415">
    <property type="entry name" value="LDLR_class-A_CS"/>
</dbReference>
<feature type="disulfide bond" evidence="20">
    <location>
        <begin position="493"/>
        <end position="503"/>
    </location>
</feature>
<dbReference type="InterPro" id="IPR057244">
    <property type="entry name" value="GAIN_B"/>
</dbReference>
<dbReference type="SMART" id="SM00303">
    <property type="entry name" value="GPS"/>
    <property type="match status" value="1"/>
</dbReference>
<sequence length="2041" mass="222226">MMGGCANSHRSWLVLLPILQSLVMVFDSQVFAQGTPYVTSTISTTFSPDATTEEYVTCAGSHFTCGDATCIFDSWQCDGYVDCLDGSDELNCDPWYPTEETYTTFSIDLTSPYSDDPPSTTDGPYTTYSPDSMTSIHGDPLYTTDETYTPSSNDVTTPEFHDTDECASTPCQNGGTCADGVNGYTCTCVAGYEGVDCGTDTYECASNPCENGGNCADGVNGYTCTCVAGYEGADCSIDIHDCPYRCLNGGTCLDGVDFFRCECAAGFEGRNCSMNFDDCSSNPCLNGGTCTDSIDSFICDCAVGYGGMDCSPITMRLVQGDTPNEGNVEVTYGNQTGGMCSDNWRIEEANVVCRQLGYPSASQAWNSVYFGRGSEVILLGNVECQGNETNIDQCDHGEWLSPNCYYYQVVGVSCDVISPSPVLVRLVNGSTPYEGRVELYHRCFWGTVSDPDWTIEDANVICRQLGYLSAAEALPRAHFGEGSGYVILDFLICDGDEAGVDDCDRGNFFWSNYDHNYDVGVKCNTSTFLPVAVNLVNGSTPYEGRVEVYYAGQWGTISGNGWSIEDANVICRQLGLPSASRAWQNSEFGQGSVPILLHGVACNGSESNIEQCDHTGWLHQSYVTGEVAGVTCGEELGIKKAPQVPVRLVGGSTPYEGRVEVYGPCQWGTVNSNYWSIREANVVCRQLGYPSASQAWWYNHFGQGTGPLTLSGVSCHGNESGIQKCNHSEITSNVNYYNYHYYYYYYYYSNHVGVSCNPTSPLPTAVRLVDGNTPHEGRVEIYYKCQWSTICNYNDWDIVEANVVCRQLGYPSAANAWRRAQFGQGSGPIFLSNVECDGHEQTVDQCDHSGWLSHYCSNHYYDVGVTCNVSTAVSVVRLVNGSTPYEGRVEVYYAGQWGTICGNGWSIEDANVICRQLGYPPASKAWQNSEFGQGLGPVLLGGVACNGSESNIEQCNRSRWFNQSCSYGEDAGVTCGENYTNPAPSTTIRLVYGRTPNEGTVEVYHDCFWGTIYDPGWDIRDANVVCRQLGYPSASQARRYAYFGRGTGLVLLRNVDCVGNESSIETCRHSGWFFGYYNHYYDAGVTCNTAVNFTLPLQDNELPNITCPTNVTVQTHHGQNLATVTLPDVISASDNSGVVKITATLDGSQYYYYSSDVGDEVTLSLSRSPHLWHYTATDESYNRATCGMYIIIVDKEPPQINNCPDYVTLPILPSTDRVSYSWTPPTFLDNSDADVEVTHSCHGSSHLQCDQAGSGTFSAGVTVVMYKGRDKSGNENICQFSVTVTVAAVVCPPNITVLANPGSTSANINWLEPVLIGWVGPVNIMSNVSSGALFPIGTTAVNYKLSSTRFSLALECEFIVTVEAQCASETVGDLTWPAAPVGSVAESIERCPLMTMNAGEPLAVRNCSIAQAPVYFKWEEPEHRSCGEKRTDVTLEDVIVVEVTTGNVVEVAEFLANQTSESASGDAQDVEVVSDILMNIVQAGSGDTEVTKLVLETVNNVINEGVEPDAPDSARSSSEIVRSVETQVALTLQEEGKVSIRQETIHVEAVSLDPEENRDGFSFASVLKPGQGSSEEGSLVGTDVQTFDDDIPADVNVVASVQLPGSILDSIPTTDGNDSTPLQVSFLIYADDTLFQSSSIKRHQKETNSTRKVAGSVVSLTIENVKLVNLTEPLVLTFKAPDETDVDLNTTLCVFWDFDLEDGVGDWSTVGCTLSGLSSDVVSCDCDHATNFAILVDVKGQEIMNRALDIISQVGGALSIVALVVTLIIYLSIRKLRTGKSRQIFIHFCFSLLMLYVVFLAGVDNAKGGGCVFVAAFLHYLTLSTMMWMAVEARNMYVSTVKVFPEDTPRYMIKACLIAWGSPLLVLTVTLAAAVDHYKNELYCFLKPDLVLYIALLAPIALILLHNFITFILVMRSLLKVREVSRSQQISKRLQNAVGISVLMGLTWVFGFLAIDKATFAFQLIFCLTNSLQGVVVCIMFCIRREEVRTAIAPYLGRFLCCKMPSRPGVKQSYNLPEVSQSVTSPSSIHTAELDTSLSGM</sequence>
<dbReference type="PROSITE" id="PS50068">
    <property type="entry name" value="LDLRA_2"/>
    <property type="match status" value="1"/>
</dbReference>
<dbReference type="PANTHER" id="PTHR19331">
    <property type="entry name" value="SCAVENGER RECEPTOR DOMAIN-CONTAINING"/>
    <property type="match status" value="1"/>
</dbReference>
<dbReference type="PROSITE" id="PS01209">
    <property type="entry name" value="LDLRA_1"/>
    <property type="match status" value="1"/>
</dbReference>
<feature type="transmembrane region" description="Helical" evidence="21">
    <location>
        <begin position="1890"/>
        <end position="1915"/>
    </location>
</feature>
<feature type="transmembrane region" description="Helical" evidence="21">
    <location>
        <begin position="1936"/>
        <end position="1955"/>
    </location>
</feature>
<dbReference type="GO" id="GO:0005886">
    <property type="term" value="C:plasma membrane"/>
    <property type="evidence" value="ECO:0007669"/>
    <property type="project" value="UniProtKB-SubCell"/>
</dbReference>
<dbReference type="GO" id="GO:0005576">
    <property type="term" value="C:extracellular region"/>
    <property type="evidence" value="ECO:0007669"/>
    <property type="project" value="UniProtKB-SubCell"/>
</dbReference>
<evidence type="ECO:0000256" key="16">
    <source>
        <dbReference type="ARBA" id="ARBA00023170"/>
    </source>
</evidence>
<dbReference type="PANTHER" id="PTHR19331:SF465">
    <property type="entry name" value="EGG PEPTIDE SPERACT RECEPTOR"/>
    <property type="match status" value="1"/>
</dbReference>
<dbReference type="PROSITE" id="PS50825">
    <property type="entry name" value="HYR"/>
    <property type="match status" value="2"/>
</dbReference>
<feature type="disulfide bond" evidence="20">
    <location>
        <begin position="571"/>
        <end position="632"/>
    </location>
</feature>
<dbReference type="PRINTS" id="PR00249">
    <property type="entry name" value="GPCRSECRETIN"/>
</dbReference>
<dbReference type="InterPro" id="IPR000152">
    <property type="entry name" value="EGF-type_Asp/Asn_hydroxyl_site"/>
</dbReference>
<feature type="disulfide bond" evidence="18">
    <location>
        <begin position="226"/>
        <end position="235"/>
    </location>
</feature>
<feature type="transmembrane region" description="Helical" evidence="21">
    <location>
        <begin position="1809"/>
        <end position="1831"/>
    </location>
</feature>
<name>A0A8B7YYD7_ACAPL</name>
<evidence type="ECO:0000259" key="25">
    <source>
        <dbReference type="PROSITE" id="PS50261"/>
    </source>
</evidence>
<dbReference type="PROSITE" id="PS00420">
    <property type="entry name" value="SRCR_1"/>
    <property type="match status" value="1"/>
</dbReference>
<feature type="domain" description="EGF-like" evidence="23">
    <location>
        <begin position="238"/>
        <end position="273"/>
    </location>
</feature>
<evidence type="ECO:0000256" key="8">
    <source>
        <dbReference type="ARBA" id="ARBA00022692"/>
    </source>
</evidence>
<evidence type="ECO:0000256" key="15">
    <source>
        <dbReference type="ARBA" id="ARBA00023157"/>
    </source>
</evidence>
<dbReference type="FunFam" id="2.10.25.10:FF:000472">
    <property type="entry name" value="Uncharacterized protein, isoform A"/>
    <property type="match status" value="1"/>
</dbReference>
<dbReference type="RefSeq" id="XP_022097500.1">
    <property type="nucleotide sequence ID" value="XM_022241808.1"/>
</dbReference>
<dbReference type="PRINTS" id="PR00258">
    <property type="entry name" value="SPERACTRCPTR"/>
</dbReference>
<dbReference type="InterPro" id="IPR018097">
    <property type="entry name" value="EGF_Ca-bd_CS"/>
</dbReference>
<dbReference type="Proteomes" id="UP000694845">
    <property type="component" value="Unplaced"/>
</dbReference>
<feature type="disulfide bond" evidence="19">
    <location>
        <begin position="77"/>
        <end position="92"/>
    </location>
</feature>
<dbReference type="SMART" id="SM00202">
    <property type="entry name" value="SR"/>
    <property type="match status" value="7"/>
</dbReference>
<dbReference type="FunFam" id="3.10.250.10:FF:000043">
    <property type="entry name" value="Lysyl oxidase homolog 3B"/>
    <property type="match status" value="1"/>
</dbReference>
<evidence type="ECO:0000259" key="27">
    <source>
        <dbReference type="PROSITE" id="PS50825"/>
    </source>
</evidence>
<protein>
    <submittedName>
        <fullName evidence="29">Uncharacterized protein LOC110982977 isoform X1</fullName>
    </submittedName>
</protein>
<dbReference type="FunFam" id="3.10.250.10:FF:000016">
    <property type="entry name" value="Scavenger receptor cysteine-rich protein type 12"/>
    <property type="match status" value="1"/>
</dbReference>
<dbReference type="InterPro" id="IPR001190">
    <property type="entry name" value="SRCR"/>
</dbReference>
<feature type="disulfide bond" evidence="20">
    <location>
        <begin position="384"/>
        <end position="394"/>
    </location>
</feature>
<keyword evidence="16" id="KW-0675">Receptor</keyword>
<accession>A0A8B7YYD7</accession>
<feature type="disulfide bond" evidence="19">
    <location>
        <begin position="65"/>
        <end position="83"/>
    </location>
</feature>
<evidence type="ECO:0000256" key="9">
    <source>
        <dbReference type="ARBA" id="ARBA00022729"/>
    </source>
</evidence>
<proteinExistence type="predicted"/>
<dbReference type="PRINTS" id="PR00010">
    <property type="entry name" value="EGFBLOOD"/>
</dbReference>
<feature type="domain" description="EGF-like" evidence="23">
    <location>
        <begin position="162"/>
        <end position="198"/>
    </location>
</feature>
<keyword evidence="28" id="KW-1185">Reference proteome</keyword>
<dbReference type="SMART" id="SM00192">
    <property type="entry name" value="LDLa"/>
    <property type="match status" value="1"/>
</dbReference>
<evidence type="ECO:0000256" key="6">
    <source>
        <dbReference type="ARBA" id="ARBA00022536"/>
    </source>
</evidence>
<evidence type="ECO:0000259" key="23">
    <source>
        <dbReference type="PROSITE" id="PS50026"/>
    </source>
</evidence>
<feature type="domain" description="SRCR" evidence="26">
    <location>
        <begin position="766"/>
        <end position="868"/>
    </location>
</feature>
<dbReference type="Pfam" id="PF00530">
    <property type="entry name" value="SRCR"/>
    <property type="match status" value="7"/>
</dbReference>
<feature type="disulfide bond" evidence="20">
    <location>
        <begin position="340"/>
        <end position="404"/>
    </location>
</feature>
<evidence type="ECO:0000256" key="18">
    <source>
        <dbReference type="PROSITE-ProRule" id="PRU00076"/>
    </source>
</evidence>
<feature type="disulfide bond" evidence="20">
    <location>
        <begin position="1026"/>
        <end position="1087"/>
    </location>
</feature>
<dbReference type="PROSITE" id="PS50026">
    <property type="entry name" value="EGF_3"/>
    <property type="match status" value="4"/>
</dbReference>
<comment type="subcellular location">
    <subcellularLocation>
        <location evidence="3">Cell membrane</location>
        <topology evidence="3">Multi-pass membrane protein</topology>
    </subcellularLocation>
    <subcellularLocation>
        <location evidence="1">Membrane</location>
        <topology evidence="1">Single-pass membrane protein</topology>
    </subcellularLocation>
    <subcellularLocation>
        <location evidence="2">Secreted</location>
        <location evidence="2">Extracellular space</location>
    </subcellularLocation>
</comment>
<dbReference type="CDD" id="cd15040">
    <property type="entry name" value="7tmB2_Adhesion"/>
    <property type="match status" value="1"/>
</dbReference>
<evidence type="ECO:0000313" key="29">
    <source>
        <dbReference type="RefSeq" id="XP_022097500.1"/>
    </source>
</evidence>
<dbReference type="InterPro" id="IPR046338">
    <property type="entry name" value="GAIN_dom_sf"/>
</dbReference>
<feature type="disulfide bond" evidence="18">
    <location>
        <begin position="242"/>
        <end position="252"/>
    </location>
</feature>
<feature type="disulfide bond" evidence="20">
    <location>
        <begin position="462"/>
        <end position="523"/>
    </location>
</feature>
<dbReference type="InterPro" id="IPR053984">
    <property type="entry name" value="GPR128_N"/>
</dbReference>
<dbReference type="OrthoDB" id="10037534at2759"/>
<evidence type="ECO:0000256" key="19">
    <source>
        <dbReference type="PROSITE-ProRule" id="PRU00124"/>
    </source>
</evidence>
<evidence type="ECO:0000256" key="7">
    <source>
        <dbReference type="ARBA" id="ARBA00022670"/>
    </source>
</evidence>
<dbReference type="Gene3D" id="4.10.400.10">
    <property type="entry name" value="Low-density Lipoprotein Receptor"/>
    <property type="match status" value="1"/>
</dbReference>
<evidence type="ECO:0000256" key="4">
    <source>
        <dbReference type="ARBA" id="ARBA00022475"/>
    </source>
</evidence>
<feature type="disulfide bond" evidence="20">
    <location>
        <begin position="901"/>
        <end position="965"/>
    </location>
</feature>
<keyword evidence="13 21" id="KW-1133">Transmembrane helix</keyword>
<evidence type="ECO:0000313" key="28">
    <source>
        <dbReference type="Proteomes" id="UP000694845"/>
    </source>
</evidence>
<keyword evidence="11" id="KW-0378">Hydrolase</keyword>
<feature type="disulfide bond" evidence="18">
    <location>
        <begin position="263"/>
        <end position="272"/>
    </location>
</feature>
<keyword evidence="10" id="KW-0677">Repeat</keyword>
<feature type="domain" description="EGF-like" evidence="23">
    <location>
        <begin position="275"/>
        <end position="311"/>
    </location>
</feature>
<evidence type="ECO:0000256" key="17">
    <source>
        <dbReference type="ARBA" id="ARBA00023180"/>
    </source>
</evidence>
<dbReference type="Pfam" id="PF00008">
    <property type="entry name" value="EGF"/>
    <property type="match status" value="4"/>
</dbReference>
<evidence type="ECO:0000256" key="10">
    <source>
        <dbReference type="ARBA" id="ARBA00022737"/>
    </source>
</evidence>
<dbReference type="SMART" id="SM00179">
    <property type="entry name" value="EGF_CA"/>
    <property type="match status" value="4"/>
</dbReference>
<dbReference type="Pfam" id="PF01825">
    <property type="entry name" value="GPS"/>
    <property type="match status" value="1"/>
</dbReference>
<feature type="disulfide bond" evidence="20">
    <location>
        <begin position="602"/>
        <end position="612"/>
    </location>
</feature>
<dbReference type="FunFam" id="3.10.250.10:FF:000007">
    <property type="entry name" value="Soluble scavenger receptor cysteine-rich domain-containing protein SSC5D"/>
    <property type="match status" value="1"/>
</dbReference>
<evidence type="ECO:0000259" key="26">
    <source>
        <dbReference type="PROSITE" id="PS50287"/>
    </source>
</evidence>
<organism evidence="28 29">
    <name type="scientific">Acanthaster planci</name>
    <name type="common">Crown-of-thorns starfish</name>
    <dbReference type="NCBI Taxonomy" id="133434"/>
    <lineage>
        <taxon>Eukaryota</taxon>
        <taxon>Metazoa</taxon>
        <taxon>Echinodermata</taxon>
        <taxon>Eleutherozoa</taxon>
        <taxon>Asterozoa</taxon>
        <taxon>Asteroidea</taxon>
        <taxon>Valvatacea</taxon>
        <taxon>Valvatida</taxon>
        <taxon>Acanthasteridae</taxon>
        <taxon>Acanthaster</taxon>
    </lineage>
</organism>
<dbReference type="Pfam" id="PF02494">
    <property type="entry name" value="HYR"/>
    <property type="match status" value="1"/>
</dbReference>
<dbReference type="InterPro" id="IPR036055">
    <property type="entry name" value="LDL_receptor-like_sf"/>
</dbReference>
<feature type="domain" description="HYR" evidence="27">
    <location>
        <begin position="1287"/>
        <end position="1364"/>
    </location>
</feature>
<feature type="disulfide bond" evidence="19">
    <location>
        <begin position="58"/>
        <end position="70"/>
    </location>
</feature>
<feature type="domain" description="HYR" evidence="27">
    <location>
        <begin position="1193"/>
        <end position="1286"/>
    </location>
</feature>
<feature type="domain" description="SRCR" evidence="26">
    <location>
        <begin position="988"/>
        <end position="1088"/>
    </location>
</feature>
<reference evidence="29" key="1">
    <citation type="submission" date="2025-08" db="UniProtKB">
        <authorList>
            <consortium name="RefSeq"/>
        </authorList>
    </citation>
    <scope>IDENTIFICATION</scope>
</reference>
<comment type="caution">
    <text evidence="20">Lacks conserved residue(s) required for the propagation of feature annotation.</text>
</comment>
<feature type="signal peptide" evidence="22">
    <location>
        <begin position="1"/>
        <end position="32"/>
    </location>
</feature>
<evidence type="ECO:0000256" key="22">
    <source>
        <dbReference type="SAM" id="SignalP"/>
    </source>
</evidence>
<dbReference type="InterPro" id="IPR002172">
    <property type="entry name" value="LDrepeatLR_classA_rpt"/>
</dbReference>
<keyword evidence="9 22" id="KW-0732">Signal</keyword>
<dbReference type="PROSITE" id="PS50221">
    <property type="entry name" value="GAIN_B"/>
    <property type="match status" value="1"/>
</dbReference>
<dbReference type="Gene3D" id="3.10.250.10">
    <property type="entry name" value="SRCR-like domain"/>
    <property type="match status" value="7"/>
</dbReference>
<dbReference type="GO" id="GO:0005509">
    <property type="term" value="F:calcium ion binding"/>
    <property type="evidence" value="ECO:0007669"/>
    <property type="project" value="InterPro"/>
</dbReference>
<dbReference type="PROSITE" id="PS00022">
    <property type="entry name" value="EGF_1"/>
    <property type="match status" value="4"/>
</dbReference>
<evidence type="ECO:0000256" key="20">
    <source>
        <dbReference type="PROSITE-ProRule" id="PRU00196"/>
    </source>
</evidence>
<keyword evidence="17" id="KW-0325">Glycoprotein</keyword>
<gene>
    <name evidence="29" type="primary">LOC110982977</name>
</gene>
<feature type="transmembrane region" description="Helical" evidence="21">
    <location>
        <begin position="1961"/>
        <end position="1983"/>
    </location>
</feature>
<evidence type="ECO:0000256" key="1">
    <source>
        <dbReference type="ARBA" id="ARBA00004167"/>
    </source>
</evidence>
<dbReference type="FunFam" id="2.10.25.10:FF:000143">
    <property type="entry name" value="Protein crumbs 1"/>
    <property type="match status" value="1"/>
</dbReference>
<dbReference type="GO" id="GO:0006508">
    <property type="term" value="P:proteolysis"/>
    <property type="evidence" value="ECO:0007669"/>
    <property type="project" value="UniProtKB-KW"/>
</dbReference>
<feature type="domain" description="EGF-like" evidence="23">
    <location>
        <begin position="200"/>
        <end position="236"/>
    </location>
</feature>
<feature type="disulfide bond" evidence="20">
    <location>
        <begin position="836"/>
        <end position="846"/>
    </location>
</feature>
<dbReference type="SMART" id="SM00181">
    <property type="entry name" value="EGF"/>
    <property type="match status" value="5"/>
</dbReference>
<dbReference type="GeneID" id="110982977"/>
<dbReference type="InterPro" id="IPR001881">
    <property type="entry name" value="EGF-like_Ca-bd_dom"/>
</dbReference>
<dbReference type="InterPro" id="IPR036772">
    <property type="entry name" value="SRCR-like_dom_sf"/>
</dbReference>
<feature type="disulfide bond" evidence="18">
    <location>
        <begin position="188"/>
        <end position="197"/>
    </location>
</feature>
<dbReference type="InterPro" id="IPR000203">
    <property type="entry name" value="GPS"/>
</dbReference>
<feature type="transmembrane region" description="Helical" evidence="21">
    <location>
        <begin position="1750"/>
        <end position="1772"/>
    </location>
</feature>
<dbReference type="PROSITE" id="PS50287">
    <property type="entry name" value="SRCR_2"/>
    <property type="match status" value="7"/>
</dbReference>
<feature type="disulfide bond" evidence="20">
    <location>
        <begin position="945"/>
        <end position="955"/>
    </location>
</feature>
<dbReference type="GO" id="GO:0004930">
    <property type="term" value="F:G protein-coupled receptor activity"/>
    <property type="evidence" value="ECO:0007669"/>
    <property type="project" value="InterPro"/>
</dbReference>
<evidence type="ECO:0000256" key="21">
    <source>
        <dbReference type="SAM" id="Phobius"/>
    </source>
</evidence>
<dbReference type="Pfam" id="PF00057">
    <property type="entry name" value="Ldl_recept_a"/>
    <property type="match status" value="1"/>
</dbReference>
<feature type="domain" description="SRCR" evidence="26">
    <location>
        <begin position="876"/>
        <end position="976"/>
    </location>
</feature>
<keyword evidence="14 21" id="KW-0472">Membrane</keyword>
<evidence type="ECO:0000256" key="11">
    <source>
        <dbReference type="ARBA" id="ARBA00022801"/>
    </source>
</evidence>
<dbReference type="PROSITE" id="PS01187">
    <property type="entry name" value="EGF_CA"/>
    <property type="match status" value="1"/>
</dbReference>
<dbReference type="InterPro" id="IPR003410">
    <property type="entry name" value="HYR_dom"/>
</dbReference>
<dbReference type="InterPro" id="IPR000742">
    <property type="entry name" value="EGF"/>
</dbReference>
<evidence type="ECO:0000256" key="14">
    <source>
        <dbReference type="ARBA" id="ARBA00023136"/>
    </source>
</evidence>
<feature type="disulfide bond" evidence="20">
    <location>
        <begin position="1057"/>
        <end position="1067"/>
    </location>
</feature>
<dbReference type="KEGG" id="aplc:110982977"/>